<name>A0A9D1MAL1_9FIRM</name>
<accession>A0A9D1MAL1</accession>
<evidence type="ECO:0000313" key="2">
    <source>
        <dbReference type="EMBL" id="HIU56845.1"/>
    </source>
</evidence>
<evidence type="ECO:0000313" key="3">
    <source>
        <dbReference type="Proteomes" id="UP000824109"/>
    </source>
</evidence>
<dbReference type="PANTHER" id="PTHR33933">
    <property type="entry name" value="NUCLEOTIDYLTRANSFERASE"/>
    <property type="match status" value="1"/>
</dbReference>
<gene>
    <name evidence="2" type="ORF">IAA61_03405</name>
</gene>
<reference evidence="2" key="1">
    <citation type="submission" date="2020-10" db="EMBL/GenBank/DDBJ databases">
        <authorList>
            <person name="Gilroy R."/>
        </authorList>
    </citation>
    <scope>NUCLEOTIDE SEQUENCE</scope>
    <source>
        <strain evidence="2">USAMLcec3-3695</strain>
    </source>
</reference>
<dbReference type="Pfam" id="PF18765">
    <property type="entry name" value="Polbeta"/>
    <property type="match status" value="1"/>
</dbReference>
<reference evidence="2" key="2">
    <citation type="journal article" date="2021" name="PeerJ">
        <title>Extensive microbial diversity within the chicken gut microbiome revealed by metagenomics and culture.</title>
        <authorList>
            <person name="Gilroy R."/>
            <person name="Ravi A."/>
            <person name="Getino M."/>
            <person name="Pursley I."/>
            <person name="Horton D.L."/>
            <person name="Alikhan N.F."/>
            <person name="Baker D."/>
            <person name="Gharbi K."/>
            <person name="Hall N."/>
            <person name="Watson M."/>
            <person name="Adriaenssens E.M."/>
            <person name="Foster-Nyarko E."/>
            <person name="Jarju S."/>
            <person name="Secka A."/>
            <person name="Antonio M."/>
            <person name="Oren A."/>
            <person name="Chaudhuri R.R."/>
            <person name="La Ragione R."/>
            <person name="Hildebrand F."/>
            <person name="Pallen M.J."/>
        </authorList>
    </citation>
    <scope>NUCLEOTIDE SEQUENCE</scope>
    <source>
        <strain evidence="2">USAMLcec3-3695</strain>
    </source>
</reference>
<dbReference type="CDD" id="cd05403">
    <property type="entry name" value="NT_KNTase_like"/>
    <property type="match status" value="1"/>
</dbReference>
<dbReference type="Proteomes" id="UP000824109">
    <property type="component" value="Unassembled WGS sequence"/>
</dbReference>
<sequence>MDKILEVICRIAVRYEQINKIVLFGSRARGDNSERSDIDIAVYADGDICGFIYELDEKAPTLLRFDVTQMSGELESDFIEQIENEGVIIYEKH</sequence>
<dbReference type="InterPro" id="IPR041633">
    <property type="entry name" value="Polbeta"/>
</dbReference>
<organism evidence="2 3">
    <name type="scientific">Candidatus Ornithomonoglobus merdipullorum</name>
    <dbReference type="NCBI Taxonomy" id="2840895"/>
    <lineage>
        <taxon>Bacteria</taxon>
        <taxon>Bacillati</taxon>
        <taxon>Bacillota</taxon>
        <taxon>Clostridia</taxon>
        <taxon>Candidatus Ornithomonoglobus</taxon>
    </lineage>
</organism>
<evidence type="ECO:0000259" key="1">
    <source>
        <dbReference type="Pfam" id="PF18765"/>
    </source>
</evidence>
<dbReference type="InterPro" id="IPR043519">
    <property type="entry name" value="NT_sf"/>
</dbReference>
<dbReference type="Gene3D" id="3.30.460.10">
    <property type="entry name" value="Beta Polymerase, domain 2"/>
    <property type="match status" value="1"/>
</dbReference>
<proteinExistence type="predicted"/>
<feature type="domain" description="Polymerase beta nucleotidyltransferase" evidence="1">
    <location>
        <begin position="8"/>
        <end position="92"/>
    </location>
</feature>
<dbReference type="EMBL" id="DVNB01000034">
    <property type="protein sequence ID" value="HIU56845.1"/>
    <property type="molecule type" value="Genomic_DNA"/>
</dbReference>
<dbReference type="PANTHER" id="PTHR33933:SF3">
    <property type="entry name" value="PROTEIN ADENYLYLTRANSFERASE MJ0604-RELATED"/>
    <property type="match status" value="1"/>
</dbReference>
<comment type="caution">
    <text evidence="2">The sequence shown here is derived from an EMBL/GenBank/DDBJ whole genome shotgun (WGS) entry which is preliminary data.</text>
</comment>
<dbReference type="InterPro" id="IPR052548">
    <property type="entry name" value="Type_VII_TA_antitoxin"/>
</dbReference>
<dbReference type="SUPFAM" id="SSF81301">
    <property type="entry name" value="Nucleotidyltransferase"/>
    <property type="match status" value="1"/>
</dbReference>
<protein>
    <submittedName>
        <fullName evidence="2">Nucleotidyltransferase domain-containing protein</fullName>
    </submittedName>
</protein>
<dbReference type="AlphaFoldDB" id="A0A9D1MAL1"/>